<keyword evidence="4" id="KW-0804">Transcription</keyword>
<keyword evidence="1" id="KW-0678">Repressor</keyword>
<dbReference type="Gene3D" id="3.40.50.280">
    <property type="entry name" value="Cobalamin-binding domain"/>
    <property type="match status" value="1"/>
</dbReference>
<dbReference type="Gene3D" id="1.10.1240.10">
    <property type="entry name" value="Methionine synthase domain"/>
    <property type="match status" value="1"/>
</dbReference>
<dbReference type="InterPro" id="IPR036724">
    <property type="entry name" value="Cobalamin-bd_sf"/>
</dbReference>
<dbReference type="CDD" id="cd02065">
    <property type="entry name" value="B12-binding_like"/>
    <property type="match status" value="1"/>
</dbReference>
<dbReference type="InParanoid" id="M1ZBG6"/>
<evidence type="ECO:0000256" key="1">
    <source>
        <dbReference type="ARBA" id="ARBA00022491"/>
    </source>
</evidence>
<dbReference type="Proteomes" id="UP000011704">
    <property type="component" value="Unassembled WGS sequence"/>
</dbReference>
<gene>
    <name evidence="7" type="ORF">NITGR_330042</name>
</gene>
<dbReference type="Pfam" id="PF13411">
    <property type="entry name" value="MerR_1"/>
    <property type="match status" value="1"/>
</dbReference>
<evidence type="ECO:0000256" key="2">
    <source>
        <dbReference type="ARBA" id="ARBA00023015"/>
    </source>
</evidence>
<dbReference type="HOGENOM" id="CLU_045945_3_0_0"/>
<dbReference type="GO" id="GO:0046872">
    <property type="term" value="F:metal ion binding"/>
    <property type="evidence" value="ECO:0007669"/>
    <property type="project" value="InterPro"/>
</dbReference>
<dbReference type="AlphaFoldDB" id="M1ZBG6"/>
<dbReference type="STRING" id="1266370.NITGR_330042"/>
<dbReference type="InterPro" id="IPR047057">
    <property type="entry name" value="MerR_fam"/>
</dbReference>
<reference evidence="7 8" key="1">
    <citation type="journal article" date="2013" name="Front. Microbiol.">
        <title>The genome of Nitrospina gracilis illuminates the metabolism and evolution of the major marine nitrite oxidizer.</title>
        <authorList>
            <person name="Luecker S."/>
            <person name="Nowka B."/>
            <person name="Rattei T."/>
            <person name="Spieck E."/>
            <person name="and Daims H."/>
        </authorList>
    </citation>
    <scope>NUCLEOTIDE SEQUENCE [LARGE SCALE GENOMIC DNA]</scope>
    <source>
        <strain evidence="7 8">3/211</strain>
    </source>
</reference>
<evidence type="ECO:0000256" key="4">
    <source>
        <dbReference type="ARBA" id="ARBA00023163"/>
    </source>
</evidence>
<evidence type="ECO:0000256" key="3">
    <source>
        <dbReference type="ARBA" id="ARBA00023125"/>
    </source>
</evidence>
<keyword evidence="3" id="KW-0238">DNA-binding</keyword>
<dbReference type="InterPro" id="IPR003759">
    <property type="entry name" value="Cbl-bd_cap"/>
</dbReference>
<dbReference type="InterPro" id="IPR000551">
    <property type="entry name" value="MerR-type_HTH_dom"/>
</dbReference>
<feature type="domain" description="HTH merR-type" evidence="5">
    <location>
        <begin position="19"/>
        <end position="96"/>
    </location>
</feature>
<dbReference type="SUPFAM" id="SSF46955">
    <property type="entry name" value="Putative DNA-binding domain"/>
    <property type="match status" value="1"/>
</dbReference>
<dbReference type="InterPro" id="IPR009061">
    <property type="entry name" value="DNA-bd_dom_put_sf"/>
</dbReference>
<dbReference type="SUPFAM" id="SSF52242">
    <property type="entry name" value="Cobalamin (vitamin B12)-binding domain"/>
    <property type="match status" value="1"/>
</dbReference>
<dbReference type="PROSITE" id="PS50937">
    <property type="entry name" value="HTH_MERR_2"/>
    <property type="match status" value="1"/>
</dbReference>
<dbReference type="InterPro" id="IPR006158">
    <property type="entry name" value="Cobalamin-bd"/>
</dbReference>
<dbReference type="InterPro" id="IPR036594">
    <property type="entry name" value="Meth_synthase_dom"/>
</dbReference>
<sequence>MRNKEGIGNMNAMSEIAQWIPIGELSRLTGISTHTLRIWEKRYGTPQAHRLPSGHRRYPRDEVPRLRAVAQALDSGFRAGRVVGASLEELQALLGVGPGRASRVSPVVEGAASGQASRNLIVEKWIRAVHLYDEASLTQSLHEEWGRQGPLSFVLDYAGPFLKRLGQGWAMGELTVSQEHFASERLSDFLADKWRTLNDRKEGSIVVLTTLPGETHRLGLLMCAVITSLTRFKILYLGADTPVQDIKDATRKSGALLLAVSVSSWMSKSEVESQLTELRKGLFPSVELIVGGAGAPEGMPGVHRFSQFGEYFEWLSGKTPFS</sequence>
<dbReference type="Pfam" id="PF02607">
    <property type="entry name" value="B12-binding_2"/>
    <property type="match status" value="1"/>
</dbReference>
<dbReference type="Gene3D" id="1.10.1660.10">
    <property type="match status" value="1"/>
</dbReference>
<dbReference type="PANTHER" id="PTHR30204">
    <property type="entry name" value="REDOX-CYCLING DRUG-SENSING TRANSCRIPTIONAL ACTIVATOR SOXR"/>
    <property type="match status" value="1"/>
</dbReference>
<proteinExistence type="predicted"/>
<evidence type="ECO:0000259" key="5">
    <source>
        <dbReference type="PROSITE" id="PS50937"/>
    </source>
</evidence>
<dbReference type="PROSITE" id="PS51332">
    <property type="entry name" value="B12_BINDING"/>
    <property type="match status" value="1"/>
</dbReference>
<comment type="caution">
    <text evidence="7">The sequence shown here is derived from an EMBL/GenBank/DDBJ whole genome shotgun (WGS) entry which is preliminary data.</text>
</comment>
<dbReference type="GO" id="GO:0031419">
    <property type="term" value="F:cobalamin binding"/>
    <property type="evidence" value="ECO:0007669"/>
    <property type="project" value="InterPro"/>
</dbReference>
<dbReference type="GO" id="GO:0003700">
    <property type="term" value="F:DNA-binding transcription factor activity"/>
    <property type="evidence" value="ECO:0007669"/>
    <property type="project" value="InterPro"/>
</dbReference>
<name>M1ZBG6_NITG3</name>
<accession>M1ZBG6</accession>
<dbReference type="PANTHER" id="PTHR30204:SF69">
    <property type="entry name" value="MERR-FAMILY TRANSCRIPTIONAL REGULATOR"/>
    <property type="match status" value="1"/>
</dbReference>
<feature type="domain" description="B12-binding" evidence="6">
    <location>
        <begin position="203"/>
        <end position="322"/>
    </location>
</feature>
<evidence type="ECO:0000313" key="7">
    <source>
        <dbReference type="EMBL" id="CCQ90644.1"/>
    </source>
</evidence>
<keyword evidence="8" id="KW-1185">Reference proteome</keyword>
<dbReference type="SMART" id="SM00422">
    <property type="entry name" value="HTH_MERR"/>
    <property type="match status" value="1"/>
</dbReference>
<dbReference type="CDD" id="cd01104">
    <property type="entry name" value="HTH_MlrA-CarA"/>
    <property type="match status" value="1"/>
</dbReference>
<evidence type="ECO:0000313" key="8">
    <source>
        <dbReference type="Proteomes" id="UP000011704"/>
    </source>
</evidence>
<dbReference type="GO" id="GO:0003677">
    <property type="term" value="F:DNA binding"/>
    <property type="evidence" value="ECO:0007669"/>
    <property type="project" value="UniProtKB-KW"/>
</dbReference>
<organism evidence="7 8">
    <name type="scientific">Nitrospina gracilis (strain 3/211)</name>
    <dbReference type="NCBI Taxonomy" id="1266370"/>
    <lineage>
        <taxon>Bacteria</taxon>
        <taxon>Pseudomonadati</taxon>
        <taxon>Nitrospinota/Tectimicrobiota group</taxon>
        <taxon>Nitrospinota</taxon>
        <taxon>Nitrospinia</taxon>
        <taxon>Nitrospinales</taxon>
        <taxon>Nitrospinaceae</taxon>
        <taxon>Nitrospina</taxon>
    </lineage>
</organism>
<dbReference type="EMBL" id="CAQJ01000037">
    <property type="protein sequence ID" value="CCQ90644.1"/>
    <property type="molecule type" value="Genomic_DNA"/>
</dbReference>
<keyword evidence="2" id="KW-0805">Transcription regulation</keyword>
<protein>
    <submittedName>
        <fullName evidence="7">Putative Transcriptional regulator, MerR family</fullName>
    </submittedName>
</protein>
<evidence type="ECO:0000259" key="6">
    <source>
        <dbReference type="PROSITE" id="PS51332"/>
    </source>
</evidence>